<accession>A0ABU5H4V2</accession>
<dbReference type="InterPro" id="IPR000089">
    <property type="entry name" value="Biotin_lipoyl"/>
</dbReference>
<dbReference type="Gene3D" id="2.40.50.100">
    <property type="match status" value="1"/>
</dbReference>
<comment type="caution">
    <text evidence="5">The sequence shown here is derived from an EMBL/GenBank/DDBJ whole genome shotgun (WGS) entry which is preliminary data.</text>
</comment>
<dbReference type="InterPro" id="IPR033753">
    <property type="entry name" value="GCV_H/Fam206"/>
</dbReference>
<dbReference type="PANTHER" id="PTHR11715">
    <property type="entry name" value="GLYCINE CLEAVAGE SYSTEM H PROTEIN"/>
    <property type="match status" value="1"/>
</dbReference>
<dbReference type="CDD" id="cd06848">
    <property type="entry name" value="GCS_H"/>
    <property type="match status" value="1"/>
</dbReference>
<evidence type="ECO:0000256" key="1">
    <source>
        <dbReference type="ARBA" id="ARBA00009249"/>
    </source>
</evidence>
<comment type="cofactor">
    <cofactor evidence="3">
        <name>(R)-lipoate</name>
        <dbReference type="ChEBI" id="CHEBI:83088"/>
    </cofactor>
    <text evidence="3">Binds 1 lipoyl cofactor covalently.</text>
</comment>
<sequence>MIVTVPKELKYTKEHEWVLPAGNNRVRVGLTDFAQRQLGDVVYVELPKVGDTFAAEDEIGTVESVKAVAEVFAPVAGKVVTINEGIVEDPELVNQEPYGDGWFIELEVSDAKQLSSLMDAATYENFLKDAE</sequence>
<dbReference type="EMBL" id="JAXIVS010000005">
    <property type="protein sequence ID" value="MDY7228142.1"/>
    <property type="molecule type" value="Genomic_DNA"/>
</dbReference>
<evidence type="ECO:0000256" key="3">
    <source>
        <dbReference type="HAMAP-Rule" id="MF_00272"/>
    </source>
</evidence>
<evidence type="ECO:0000259" key="4">
    <source>
        <dbReference type="PROSITE" id="PS50968"/>
    </source>
</evidence>
<dbReference type="SUPFAM" id="SSF51230">
    <property type="entry name" value="Single hybrid motif"/>
    <property type="match status" value="1"/>
</dbReference>
<dbReference type="NCBIfam" id="NF002270">
    <property type="entry name" value="PRK01202.1"/>
    <property type="match status" value="1"/>
</dbReference>
<dbReference type="Proteomes" id="UP001291309">
    <property type="component" value="Unassembled WGS sequence"/>
</dbReference>
<reference evidence="5 6" key="1">
    <citation type="submission" date="2023-12" db="EMBL/GenBank/DDBJ databases">
        <title>the genome sequence of Hyalangium sp. s54d21.</title>
        <authorList>
            <person name="Zhang X."/>
        </authorList>
    </citation>
    <scope>NUCLEOTIDE SEQUENCE [LARGE SCALE GENOMIC DNA]</scope>
    <source>
        <strain evidence="6">s54d21</strain>
    </source>
</reference>
<dbReference type="PROSITE" id="PS50968">
    <property type="entry name" value="BIOTINYL_LIPOYL"/>
    <property type="match status" value="1"/>
</dbReference>
<keyword evidence="2 3" id="KW-0450">Lipoyl</keyword>
<evidence type="ECO:0000256" key="2">
    <source>
        <dbReference type="ARBA" id="ARBA00022823"/>
    </source>
</evidence>
<dbReference type="HAMAP" id="MF_00272">
    <property type="entry name" value="GcvH"/>
    <property type="match status" value="1"/>
</dbReference>
<dbReference type="Pfam" id="PF01597">
    <property type="entry name" value="GCV_H"/>
    <property type="match status" value="1"/>
</dbReference>
<comment type="similarity">
    <text evidence="1 3">Belongs to the GcvH family.</text>
</comment>
<dbReference type="InterPro" id="IPR017453">
    <property type="entry name" value="GCV_H_sub"/>
</dbReference>
<feature type="modified residue" description="N6-lipoyllysine" evidence="3">
    <location>
        <position position="66"/>
    </location>
</feature>
<dbReference type="PROSITE" id="PS00189">
    <property type="entry name" value="LIPOYL"/>
    <property type="match status" value="1"/>
</dbReference>
<dbReference type="NCBIfam" id="TIGR00527">
    <property type="entry name" value="gcvH"/>
    <property type="match status" value="1"/>
</dbReference>
<comment type="subunit">
    <text evidence="3">The glycine cleavage system is composed of four proteins: P, T, L and H.</text>
</comment>
<dbReference type="RefSeq" id="WP_321547055.1">
    <property type="nucleotide sequence ID" value="NZ_JAXIVS010000005.1"/>
</dbReference>
<evidence type="ECO:0000313" key="6">
    <source>
        <dbReference type="Proteomes" id="UP001291309"/>
    </source>
</evidence>
<name>A0ABU5H4V2_9BACT</name>
<dbReference type="InterPro" id="IPR011053">
    <property type="entry name" value="Single_hybrid_motif"/>
</dbReference>
<feature type="domain" description="Lipoyl-binding" evidence="4">
    <location>
        <begin position="25"/>
        <end position="107"/>
    </location>
</feature>
<dbReference type="InterPro" id="IPR003016">
    <property type="entry name" value="2-oxoA_DH_lipoyl-BS"/>
</dbReference>
<gene>
    <name evidence="3 5" type="primary">gcvH</name>
    <name evidence="5" type="ORF">SYV04_17110</name>
</gene>
<dbReference type="PANTHER" id="PTHR11715:SF3">
    <property type="entry name" value="GLYCINE CLEAVAGE SYSTEM H PROTEIN-RELATED"/>
    <property type="match status" value="1"/>
</dbReference>
<dbReference type="InterPro" id="IPR002930">
    <property type="entry name" value="GCV_H"/>
</dbReference>
<evidence type="ECO:0000313" key="5">
    <source>
        <dbReference type="EMBL" id="MDY7228142.1"/>
    </source>
</evidence>
<keyword evidence="6" id="KW-1185">Reference proteome</keyword>
<protein>
    <recommendedName>
        <fullName evidence="3">Glycine cleavage system H protein</fullName>
    </recommendedName>
</protein>
<proteinExistence type="inferred from homology"/>
<comment type="function">
    <text evidence="3">The glycine cleavage system catalyzes the degradation of glycine. The H protein shuttles the methylamine group of glycine from the P protein to the T protein.</text>
</comment>
<organism evidence="5 6">
    <name type="scientific">Hyalangium rubrum</name>
    <dbReference type="NCBI Taxonomy" id="3103134"/>
    <lineage>
        <taxon>Bacteria</taxon>
        <taxon>Pseudomonadati</taxon>
        <taxon>Myxococcota</taxon>
        <taxon>Myxococcia</taxon>
        <taxon>Myxococcales</taxon>
        <taxon>Cystobacterineae</taxon>
        <taxon>Archangiaceae</taxon>
        <taxon>Hyalangium</taxon>
    </lineage>
</organism>